<evidence type="ECO:0000259" key="2">
    <source>
        <dbReference type="PROSITE" id="PS50975"/>
    </source>
</evidence>
<evidence type="ECO:0000313" key="4">
    <source>
        <dbReference type="Proteomes" id="UP000242662"/>
    </source>
</evidence>
<sequence>MYVKWMITQELNCLYFPVAYKNSATLSRKVTFHFGHWQRELEVRYKEELPENTFGLSINIIRDLFIPDDLNYDIYLKENHVHVGPVILYLVSKRMLRDLDALRERIENTTPFNGLILLSTPSHIDMDDKKITGYYFYPGSHQTEASWKEGTFSYPDVIFKRVPIPTEVNNDLYETLGGRLFNSTFFDKWDMWQWLAPHKTIKNHLPHTQQIHALDSIIEMLEMYPSVYLKPKHGSQGAGIIEVKKKKGSFQITDDSNTITHTDTLAKHPVIKKVMKKKKKYLIQQGVPVSHDSRNIDFRVYMQKDHTERWTCSGMIARFSKPGSITTNLRNLDYLLHGKEALKILFNSNDTARLEQEIIAICKNACKHLDEHGCFADIAIDFIIDHNQHVWLLEMNKRYAYKSFSILEEEALFRKVIRTPFQYARSLAGFPNSKSNKK</sequence>
<feature type="domain" description="ATP-grasp" evidence="2">
    <location>
        <begin position="198"/>
        <end position="425"/>
    </location>
</feature>
<dbReference type="SUPFAM" id="SSF56059">
    <property type="entry name" value="Glutathione synthetase ATP-binding domain-like"/>
    <property type="match status" value="1"/>
</dbReference>
<organism evidence="3 4">
    <name type="scientific">Shouchella lonarensis</name>
    <dbReference type="NCBI Taxonomy" id="1464122"/>
    <lineage>
        <taxon>Bacteria</taxon>
        <taxon>Bacillati</taxon>
        <taxon>Bacillota</taxon>
        <taxon>Bacilli</taxon>
        <taxon>Bacillales</taxon>
        <taxon>Bacillaceae</taxon>
        <taxon>Shouchella</taxon>
    </lineage>
</organism>
<dbReference type="Pfam" id="PF14398">
    <property type="entry name" value="ATPgrasp_YheCD"/>
    <property type="match status" value="1"/>
</dbReference>
<dbReference type="STRING" id="1464122.SAMN05421737_108144"/>
<keyword evidence="4" id="KW-1185">Reference proteome</keyword>
<dbReference type="OrthoDB" id="7869153at2"/>
<dbReference type="RefSeq" id="WP_090776145.1">
    <property type="nucleotide sequence ID" value="NZ_FMYM01000008.1"/>
</dbReference>
<dbReference type="GO" id="GO:0046872">
    <property type="term" value="F:metal ion binding"/>
    <property type="evidence" value="ECO:0007669"/>
    <property type="project" value="InterPro"/>
</dbReference>
<dbReference type="InterPro" id="IPR026838">
    <property type="entry name" value="YheC/D"/>
</dbReference>
<dbReference type="GO" id="GO:0005524">
    <property type="term" value="F:ATP binding"/>
    <property type="evidence" value="ECO:0007669"/>
    <property type="project" value="UniProtKB-UniRule"/>
</dbReference>
<dbReference type="PROSITE" id="PS50975">
    <property type="entry name" value="ATP_GRASP"/>
    <property type="match status" value="1"/>
</dbReference>
<dbReference type="InterPro" id="IPR011761">
    <property type="entry name" value="ATP-grasp"/>
</dbReference>
<protein>
    <submittedName>
        <fullName evidence="3">YheC/D like ATP-grasp</fullName>
    </submittedName>
</protein>
<evidence type="ECO:0000256" key="1">
    <source>
        <dbReference type="PROSITE-ProRule" id="PRU00409"/>
    </source>
</evidence>
<evidence type="ECO:0000313" key="3">
    <source>
        <dbReference type="EMBL" id="SDC43221.1"/>
    </source>
</evidence>
<proteinExistence type="predicted"/>
<accession>A0A1G6LIZ2</accession>
<name>A0A1G6LIZ2_9BACI</name>
<dbReference type="Proteomes" id="UP000242662">
    <property type="component" value="Unassembled WGS sequence"/>
</dbReference>
<keyword evidence="1" id="KW-0547">Nucleotide-binding</keyword>
<keyword evidence="1" id="KW-0067">ATP-binding</keyword>
<gene>
    <name evidence="3" type="ORF">SAMN05421737_108144</name>
</gene>
<dbReference type="EMBL" id="FMYM01000008">
    <property type="protein sequence ID" value="SDC43221.1"/>
    <property type="molecule type" value="Genomic_DNA"/>
</dbReference>
<dbReference type="AlphaFoldDB" id="A0A1G6LIZ2"/>
<dbReference type="Gene3D" id="3.30.470.20">
    <property type="entry name" value="ATP-grasp fold, B domain"/>
    <property type="match status" value="1"/>
</dbReference>
<reference evidence="4" key="1">
    <citation type="submission" date="2016-09" db="EMBL/GenBank/DDBJ databases">
        <authorList>
            <person name="Varghese N."/>
            <person name="Submissions S."/>
        </authorList>
    </citation>
    <scope>NUCLEOTIDE SEQUENCE [LARGE SCALE GENOMIC DNA]</scope>
    <source>
        <strain evidence="4">25nlg</strain>
    </source>
</reference>